<evidence type="ECO:0000313" key="3">
    <source>
        <dbReference type="Proteomes" id="UP001203761"/>
    </source>
</evidence>
<keyword evidence="2" id="KW-0966">Cell projection</keyword>
<dbReference type="InterPro" id="IPR013974">
    <property type="entry name" value="SAF"/>
</dbReference>
<proteinExistence type="predicted"/>
<dbReference type="CDD" id="cd11614">
    <property type="entry name" value="SAF_CpaB_FlgA_like"/>
    <property type="match status" value="1"/>
</dbReference>
<sequence length="212" mass="21835">MSAPPALMRLRRPRWKDPRLIVGIVLVLISVLLGALLAARISATTTVLVARSDIVVGDPISADSFSATEVRLGDQERLYASSPQQIPEGSTAMQSVRAGELLPVSAIGQGGGADLRPVVIPVDRAVADSVTTGSAVELWRTEEGDGETGAAAELLVEGAIVRSVEEGSSLGMRSQSVEVLVPSASLPAVLEAIAQEDRLDVIGVPGAAGVSP</sequence>
<organism evidence="2 3">
    <name type="scientific">Brachybacterium equifaecis</name>
    <dbReference type="NCBI Taxonomy" id="2910770"/>
    <lineage>
        <taxon>Bacteria</taxon>
        <taxon>Bacillati</taxon>
        <taxon>Actinomycetota</taxon>
        <taxon>Actinomycetes</taxon>
        <taxon>Micrococcales</taxon>
        <taxon>Dermabacteraceae</taxon>
        <taxon>Brachybacterium</taxon>
    </lineage>
</organism>
<dbReference type="Proteomes" id="UP001203761">
    <property type="component" value="Unassembled WGS sequence"/>
</dbReference>
<dbReference type="RefSeq" id="WP_249738012.1">
    <property type="nucleotide sequence ID" value="NZ_JAKNCJ010000006.1"/>
</dbReference>
<gene>
    <name evidence="2" type="ORF">Bequi_11175</name>
</gene>
<reference evidence="2" key="1">
    <citation type="submission" date="2022-02" db="EMBL/GenBank/DDBJ databases">
        <authorList>
            <person name="Lee M."/>
            <person name="Kim S.-J."/>
            <person name="Jung M.-Y."/>
        </authorList>
    </citation>
    <scope>NUCLEOTIDE SEQUENCE</scope>
    <source>
        <strain evidence="2">JHP9</strain>
    </source>
</reference>
<dbReference type="SMART" id="SM00858">
    <property type="entry name" value="SAF"/>
    <property type="match status" value="1"/>
</dbReference>
<comment type="caution">
    <text evidence="2">The sequence shown here is derived from an EMBL/GenBank/DDBJ whole genome shotgun (WGS) entry which is preliminary data.</text>
</comment>
<evidence type="ECO:0000259" key="1">
    <source>
        <dbReference type="SMART" id="SM00858"/>
    </source>
</evidence>
<evidence type="ECO:0000313" key="2">
    <source>
        <dbReference type="EMBL" id="MCL6423932.1"/>
    </source>
</evidence>
<keyword evidence="3" id="KW-1185">Reference proteome</keyword>
<protein>
    <submittedName>
        <fullName evidence="2">Flagellar biosynthesis protein FlgA</fullName>
    </submittedName>
</protein>
<keyword evidence="2" id="KW-0969">Cilium</keyword>
<name>A0ABT0R1Z3_9MICO</name>
<keyword evidence="2" id="KW-0282">Flagellum</keyword>
<accession>A0ABT0R1Z3</accession>
<dbReference type="Pfam" id="PF08666">
    <property type="entry name" value="SAF"/>
    <property type="match status" value="1"/>
</dbReference>
<dbReference type="EMBL" id="JAKNCJ010000006">
    <property type="protein sequence ID" value="MCL6423932.1"/>
    <property type="molecule type" value="Genomic_DNA"/>
</dbReference>
<feature type="domain" description="SAF" evidence="1">
    <location>
        <begin position="45"/>
        <end position="108"/>
    </location>
</feature>